<dbReference type="Proteomes" id="UP001143480">
    <property type="component" value="Unassembled WGS sequence"/>
</dbReference>
<reference evidence="1" key="2">
    <citation type="submission" date="2023-01" db="EMBL/GenBank/DDBJ databases">
        <authorList>
            <person name="Sun Q."/>
            <person name="Evtushenko L."/>
        </authorList>
    </citation>
    <scope>NUCLEOTIDE SEQUENCE</scope>
    <source>
        <strain evidence="1">VKM Ac-1321</strain>
    </source>
</reference>
<protein>
    <submittedName>
        <fullName evidence="1">Uncharacterized protein</fullName>
    </submittedName>
</protein>
<dbReference type="AlphaFoldDB" id="A0A9W6NK18"/>
<gene>
    <name evidence="1" type="ORF">GCM10017581_013630</name>
</gene>
<sequence>MRLAKAVRSPRAGSRPTTVTNACEGVRVGGAPRWGATEGSAKYCPCRTVAADQTKFCKE</sequence>
<comment type="caution">
    <text evidence="1">The sequence shown here is derived from an EMBL/GenBank/DDBJ whole genome shotgun (WGS) entry which is preliminary data.</text>
</comment>
<accession>A0A9W6NK18</accession>
<name>A0A9W6NK18_9ACTN</name>
<proteinExistence type="predicted"/>
<evidence type="ECO:0000313" key="1">
    <source>
        <dbReference type="EMBL" id="GLK99622.1"/>
    </source>
</evidence>
<dbReference type="EMBL" id="BSFP01000004">
    <property type="protein sequence ID" value="GLK99622.1"/>
    <property type="molecule type" value="Genomic_DNA"/>
</dbReference>
<organism evidence="1 2">
    <name type="scientific">Dactylosporangium matsuzakiense</name>
    <dbReference type="NCBI Taxonomy" id="53360"/>
    <lineage>
        <taxon>Bacteria</taxon>
        <taxon>Bacillati</taxon>
        <taxon>Actinomycetota</taxon>
        <taxon>Actinomycetes</taxon>
        <taxon>Micromonosporales</taxon>
        <taxon>Micromonosporaceae</taxon>
        <taxon>Dactylosporangium</taxon>
    </lineage>
</organism>
<reference evidence="1" key="1">
    <citation type="journal article" date="2014" name="Int. J. Syst. Evol. Microbiol.">
        <title>Complete genome sequence of Corynebacterium casei LMG S-19264T (=DSM 44701T), isolated from a smear-ripened cheese.</title>
        <authorList>
            <consortium name="US DOE Joint Genome Institute (JGI-PGF)"/>
            <person name="Walter F."/>
            <person name="Albersmeier A."/>
            <person name="Kalinowski J."/>
            <person name="Ruckert C."/>
        </authorList>
    </citation>
    <scope>NUCLEOTIDE SEQUENCE</scope>
    <source>
        <strain evidence="1">VKM Ac-1321</strain>
    </source>
</reference>
<evidence type="ECO:0000313" key="2">
    <source>
        <dbReference type="Proteomes" id="UP001143480"/>
    </source>
</evidence>
<keyword evidence="2" id="KW-1185">Reference proteome</keyword>